<gene>
    <name evidence="3" type="ORF">OLC1_LOCUS2864</name>
</gene>
<keyword evidence="4" id="KW-1185">Reference proteome</keyword>
<dbReference type="Gene3D" id="2.30.30.140">
    <property type="match status" value="1"/>
</dbReference>
<dbReference type="GO" id="GO:0003682">
    <property type="term" value="F:chromatin binding"/>
    <property type="evidence" value="ECO:0007669"/>
    <property type="project" value="InterPro"/>
</dbReference>
<sequence length="421" mass="47138">MAEPEQTAVYDIEYRVDDDDAWYSVSVALSADKETLSIAFEGLAERQSISAGDFETVAEVDEMFFRKFRPVSKQLQDYECHRVIKGMTVCAALSFGSDDLRFYDAVVEEVEHKKHSFADGEEECLCSFMLCWLHGPMSGSMALGKIAGICAIQTAALNDPRITTFSNLTKERIRNACSECKYGGPSSCKEHINHSSDQKSASKRKLQDSEVESFNQKERKELDLGVHIDPDEDMGGSDSVNSGGCYFLLIDNLEKDLSTSAISQFILGNTLASPRAYLFPRKPYLASRAGAIASDSKENIRKIHDFLVHSEHLIVSASGRPWVVHDEVLDSSCGEILGGLLSRSQDQFQWPSLKQELKVVYSGTEAYNTAKQLRDLFVDFLHHEQLLYERLVLKETEILKSSQTGQAITSTYVCYSVIYIF</sequence>
<name>A0AAV1C6P2_OLDCO</name>
<reference evidence="3" key="1">
    <citation type="submission" date="2023-03" db="EMBL/GenBank/DDBJ databases">
        <authorList>
            <person name="Julca I."/>
        </authorList>
    </citation>
    <scope>NUCLEOTIDE SEQUENCE</scope>
</reference>
<accession>A0AAV1C6P2</accession>
<feature type="region of interest" description="Disordered" evidence="1">
    <location>
        <begin position="191"/>
        <end position="216"/>
    </location>
</feature>
<dbReference type="PANTHER" id="PTHR36384:SF1">
    <property type="entry name" value="SAWADEE PROTEIN"/>
    <property type="match status" value="1"/>
</dbReference>
<evidence type="ECO:0000256" key="1">
    <source>
        <dbReference type="SAM" id="MobiDB-lite"/>
    </source>
</evidence>
<organism evidence="3 4">
    <name type="scientific">Oldenlandia corymbosa var. corymbosa</name>
    <dbReference type="NCBI Taxonomy" id="529605"/>
    <lineage>
        <taxon>Eukaryota</taxon>
        <taxon>Viridiplantae</taxon>
        <taxon>Streptophyta</taxon>
        <taxon>Embryophyta</taxon>
        <taxon>Tracheophyta</taxon>
        <taxon>Spermatophyta</taxon>
        <taxon>Magnoliopsida</taxon>
        <taxon>eudicotyledons</taxon>
        <taxon>Gunneridae</taxon>
        <taxon>Pentapetalae</taxon>
        <taxon>asterids</taxon>
        <taxon>lamiids</taxon>
        <taxon>Gentianales</taxon>
        <taxon>Rubiaceae</taxon>
        <taxon>Rubioideae</taxon>
        <taxon>Spermacoceae</taxon>
        <taxon>Hedyotis-Oldenlandia complex</taxon>
        <taxon>Oldenlandia</taxon>
    </lineage>
</organism>
<dbReference type="EMBL" id="OX459118">
    <property type="protein sequence ID" value="CAI9090783.1"/>
    <property type="molecule type" value="Genomic_DNA"/>
</dbReference>
<evidence type="ECO:0000313" key="3">
    <source>
        <dbReference type="EMBL" id="CAI9090783.1"/>
    </source>
</evidence>
<evidence type="ECO:0000313" key="4">
    <source>
        <dbReference type="Proteomes" id="UP001161247"/>
    </source>
</evidence>
<protein>
    <submittedName>
        <fullName evidence="3">OLC1v1025631C5</fullName>
    </submittedName>
</protein>
<proteinExistence type="predicted"/>
<dbReference type="AlphaFoldDB" id="A0AAV1C6P2"/>
<dbReference type="Pfam" id="PF16719">
    <property type="entry name" value="SAWADEE"/>
    <property type="match status" value="1"/>
</dbReference>
<dbReference type="InterPro" id="IPR032001">
    <property type="entry name" value="SAWADEE_dom"/>
</dbReference>
<dbReference type="Proteomes" id="UP001161247">
    <property type="component" value="Chromosome 1"/>
</dbReference>
<feature type="domain" description="SAWADEE" evidence="2">
    <location>
        <begin position="10"/>
        <end position="150"/>
    </location>
</feature>
<dbReference type="PANTHER" id="PTHR36384">
    <property type="entry name" value="SAWADEE PROTEIN"/>
    <property type="match status" value="1"/>
</dbReference>
<evidence type="ECO:0000259" key="2">
    <source>
        <dbReference type="Pfam" id="PF16719"/>
    </source>
</evidence>